<comment type="caution">
    <text evidence="6">The sequence shown here is derived from an EMBL/GenBank/DDBJ whole genome shotgun (WGS) entry which is preliminary data.</text>
</comment>
<feature type="transmembrane region" description="Helical" evidence="4">
    <location>
        <begin position="122"/>
        <end position="141"/>
    </location>
</feature>
<organism evidence="6 7">
    <name type="scientific">Stachybotrys elegans</name>
    <dbReference type="NCBI Taxonomy" id="80388"/>
    <lineage>
        <taxon>Eukaryota</taxon>
        <taxon>Fungi</taxon>
        <taxon>Dikarya</taxon>
        <taxon>Ascomycota</taxon>
        <taxon>Pezizomycotina</taxon>
        <taxon>Sordariomycetes</taxon>
        <taxon>Hypocreomycetidae</taxon>
        <taxon>Hypocreales</taxon>
        <taxon>Stachybotryaceae</taxon>
        <taxon>Stachybotrys</taxon>
    </lineage>
</organism>
<feature type="transmembrane region" description="Helical" evidence="4">
    <location>
        <begin position="211"/>
        <end position="230"/>
    </location>
</feature>
<dbReference type="Proteomes" id="UP000813444">
    <property type="component" value="Unassembled WGS sequence"/>
</dbReference>
<evidence type="ECO:0000256" key="2">
    <source>
        <dbReference type="ARBA" id="ARBA00006727"/>
    </source>
</evidence>
<protein>
    <submittedName>
        <fullName evidence="6">Monocarboxylate permease-like protein</fullName>
    </submittedName>
</protein>
<dbReference type="InterPro" id="IPR011701">
    <property type="entry name" value="MFS"/>
</dbReference>
<proteinExistence type="inferred from homology"/>
<dbReference type="AlphaFoldDB" id="A0A8K0WP63"/>
<feature type="transmembrane region" description="Helical" evidence="4">
    <location>
        <begin position="291"/>
        <end position="310"/>
    </location>
</feature>
<feature type="transmembrane region" description="Helical" evidence="4">
    <location>
        <begin position="147"/>
        <end position="166"/>
    </location>
</feature>
<dbReference type="InterPro" id="IPR036259">
    <property type="entry name" value="MFS_trans_sf"/>
</dbReference>
<keyword evidence="4" id="KW-1133">Transmembrane helix</keyword>
<dbReference type="InterPro" id="IPR050327">
    <property type="entry name" value="Proton-linked_MCT"/>
</dbReference>
<evidence type="ECO:0000256" key="1">
    <source>
        <dbReference type="ARBA" id="ARBA00004141"/>
    </source>
</evidence>
<name>A0A8K0WP63_9HYPO</name>
<dbReference type="InterPro" id="IPR020846">
    <property type="entry name" value="MFS_dom"/>
</dbReference>
<evidence type="ECO:0000313" key="6">
    <source>
        <dbReference type="EMBL" id="KAH7310626.1"/>
    </source>
</evidence>
<feature type="transmembrane region" description="Helical" evidence="4">
    <location>
        <begin position="178"/>
        <end position="199"/>
    </location>
</feature>
<dbReference type="PROSITE" id="PS50850">
    <property type="entry name" value="MFS"/>
    <property type="match status" value="1"/>
</dbReference>
<keyword evidence="4" id="KW-0472">Membrane</keyword>
<dbReference type="GO" id="GO:0016020">
    <property type="term" value="C:membrane"/>
    <property type="evidence" value="ECO:0007669"/>
    <property type="project" value="UniProtKB-SubCell"/>
</dbReference>
<feature type="transmembrane region" description="Helical" evidence="4">
    <location>
        <begin position="251"/>
        <end position="271"/>
    </location>
</feature>
<feature type="transmembrane region" description="Helical" evidence="4">
    <location>
        <begin position="407"/>
        <end position="427"/>
    </location>
</feature>
<evidence type="ECO:0000259" key="5">
    <source>
        <dbReference type="PROSITE" id="PS50850"/>
    </source>
</evidence>
<reference evidence="6" key="1">
    <citation type="journal article" date="2021" name="Nat. Commun.">
        <title>Genetic determinants of endophytism in the Arabidopsis root mycobiome.</title>
        <authorList>
            <person name="Mesny F."/>
            <person name="Miyauchi S."/>
            <person name="Thiergart T."/>
            <person name="Pickel B."/>
            <person name="Atanasova L."/>
            <person name="Karlsson M."/>
            <person name="Huettel B."/>
            <person name="Barry K.W."/>
            <person name="Haridas S."/>
            <person name="Chen C."/>
            <person name="Bauer D."/>
            <person name="Andreopoulos W."/>
            <person name="Pangilinan J."/>
            <person name="LaButti K."/>
            <person name="Riley R."/>
            <person name="Lipzen A."/>
            <person name="Clum A."/>
            <person name="Drula E."/>
            <person name="Henrissat B."/>
            <person name="Kohler A."/>
            <person name="Grigoriev I.V."/>
            <person name="Martin F.M."/>
            <person name="Hacquard S."/>
        </authorList>
    </citation>
    <scope>NUCLEOTIDE SEQUENCE</scope>
    <source>
        <strain evidence="6">MPI-CAGE-CH-0235</strain>
    </source>
</reference>
<dbReference type="Pfam" id="PF07690">
    <property type="entry name" value="MFS_1"/>
    <property type="match status" value="1"/>
</dbReference>
<evidence type="ECO:0000313" key="7">
    <source>
        <dbReference type="Proteomes" id="UP000813444"/>
    </source>
</evidence>
<feature type="region of interest" description="Disordered" evidence="3">
    <location>
        <begin position="1"/>
        <end position="44"/>
    </location>
</feature>
<dbReference type="GO" id="GO:0022857">
    <property type="term" value="F:transmembrane transporter activity"/>
    <property type="evidence" value="ECO:0007669"/>
    <property type="project" value="InterPro"/>
</dbReference>
<gene>
    <name evidence="6" type="ORF">B0I35DRAFT_357868</name>
</gene>
<comment type="similarity">
    <text evidence="2">Belongs to the major facilitator superfamily. Monocarboxylate porter (TC 2.A.1.13) family.</text>
</comment>
<accession>A0A8K0WP63</accession>
<feature type="transmembrane region" description="Helical" evidence="4">
    <location>
        <begin position="93"/>
        <end position="115"/>
    </location>
</feature>
<feature type="compositionally biased region" description="Low complexity" evidence="3">
    <location>
        <begin position="1"/>
        <end position="12"/>
    </location>
</feature>
<sequence length="441" mass="46784">MADSTDTPAATATHDKAVSEKPLATSTDSPPEYSEEDEQPVPGAGSREGLRAWLQVLGAFCVYLNTWGLMNAWGVFQTYYEVDLLQAHPSSSVAWIGSSQSCLLFVVSIVVGPLFDLGFSNSLFYTGSGLMLLGSFLVGIAHRFYQVLLTQGIVIGLGIGCLFLPAPAIVSQYFDRNLGLAISVSSMGSALGGVIYPAIFTQLEPRIGFAWTTRVIGFVILVTSLPILAMRSKTAPKAPVQIVDWRSLTDVPFMLLNLGLCLGFMGLYVIITYIQLYAEARTTVSDTLADNILIILNAGSLVGRLVLGYFADKTGSINMQTAMALTAMVLTFCLLAIRTAAGVVVFALLFGVASGTFMGLPVASIANVSDDKSKMGTRIGMTLFLVGIGALISYPIAGAIIGDSENWVGLVAFSGALLIASTVILTATRLAKVGRQWTKAL</sequence>
<dbReference type="PANTHER" id="PTHR11360">
    <property type="entry name" value="MONOCARBOXYLATE TRANSPORTER"/>
    <property type="match status" value="1"/>
</dbReference>
<dbReference type="SUPFAM" id="SSF103473">
    <property type="entry name" value="MFS general substrate transporter"/>
    <property type="match status" value="1"/>
</dbReference>
<feature type="transmembrane region" description="Helical" evidence="4">
    <location>
        <begin position="322"/>
        <end position="341"/>
    </location>
</feature>
<comment type="subcellular location">
    <subcellularLocation>
        <location evidence="1">Membrane</location>
        <topology evidence="1">Multi-pass membrane protein</topology>
    </subcellularLocation>
</comment>
<evidence type="ECO:0000256" key="4">
    <source>
        <dbReference type="SAM" id="Phobius"/>
    </source>
</evidence>
<keyword evidence="7" id="KW-1185">Reference proteome</keyword>
<dbReference type="Gene3D" id="1.20.1250.20">
    <property type="entry name" value="MFS general substrate transporter like domains"/>
    <property type="match status" value="2"/>
</dbReference>
<dbReference type="EMBL" id="JAGPNK010000012">
    <property type="protein sequence ID" value="KAH7310626.1"/>
    <property type="molecule type" value="Genomic_DNA"/>
</dbReference>
<dbReference type="PANTHER" id="PTHR11360:SF234">
    <property type="entry name" value="MFS-TYPE TRANSPORTER DBAD-RELATED"/>
    <property type="match status" value="1"/>
</dbReference>
<evidence type="ECO:0000256" key="3">
    <source>
        <dbReference type="SAM" id="MobiDB-lite"/>
    </source>
</evidence>
<feature type="transmembrane region" description="Helical" evidence="4">
    <location>
        <begin position="52"/>
        <end position="73"/>
    </location>
</feature>
<keyword evidence="4" id="KW-0812">Transmembrane</keyword>
<feature type="transmembrane region" description="Helical" evidence="4">
    <location>
        <begin position="380"/>
        <end position="401"/>
    </location>
</feature>
<feature type="transmembrane region" description="Helical" evidence="4">
    <location>
        <begin position="347"/>
        <end position="368"/>
    </location>
</feature>
<dbReference type="OrthoDB" id="6509908at2759"/>
<feature type="domain" description="Major facilitator superfamily (MFS) profile" evidence="5">
    <location>
        <begin position="51"/>
        <end position="432"/>
    </location>
</feature>